<name>A0A7J6VLG1_THATH</name>
<organism evidence="1 2">
    <name type="scientific">Thalictrum thalictroides</name>
    <name type="common">Rue-anemone</name>
    <name type="synonym">Anemone thalictroides</name>
    <dbReference type="NCBI Taxonomy" id="46969"/>
    <lineage>
        <taxon>Eukaryota</taxon>
        <taxon>Viridiplantae</taxon>
        <taxon>Streptophyta</taxon>
        <taxon>Embryophyta</taxon>
        <taxon>Tracheophyta</taxon>
        <taxon>Spermatophyta</taxon>
        <taxon>Magnoliopsida</taxon>
        <taxon>Ranunculales</taxon>
        <taxon>Ranunculaceae</taxon>
        <taxon>Thalictroideae</taxon>
        <taxon>Thalictrum</taxon>
    </lineage>
</organism>
<dbReference type="AlphaFoldDB" id="A0A7J6VLG1"/>
<proteinExistence type="predicted"/>
<gene>
    <name evidence="1" type="ORF">FRX31_024459</name>
</gene>
<keyword evidence="2" id="KW-1185">Reference proteome</keyword>
<evidence type="ECO:0000313" key="1">
    <source>
        <dbReference type="EMBL" id="KAF5185969.1"/>
    </source>
</evidence>
<sequence>MKWNAFGQRMVMWLSKSKSYEGGVYCVQQDYRLLKLAMRCHVSVGPQGVKVHTTARGLTSWAAGHLRKLNK</sequence>
<dbReference type="Proteomes" id="UP000554482">
    <property type="component" value="Unassembled WGS sequence"/>
</dbReference>
<protein>
    <submittedName>
        <fullName evidence="1">Uncharacterized protein</fullName>
    </submittedName>
</protein>
<evidence type="ECO:0000313" key="2">
    <source>
        <dbReference type="Proteomes" id="UP000554482"/>
    </source>
</evidence>
<dbReference type="EMBL" id="JABWDY010030020">
    <property type="protein sequence ID" value="KAF5185969.1"/>
    <property type="molecule type" value="Genomic_DNA"/>
</dbReference>
<accession>A0A7J6VLG1</accession>
<reference evidence="1 2" key="1">
    <citation type="submission" date="2020-06" db="EMBL/GenBank/DDBJ databases">
        <title>Transcriptomic and genomic resources for Thalictrum thalictroides and T. hernandezii: Facilitating candidate gene discovery in an emerging model plant lineage.</title>
        <authorList>
            <person name="Arias T."/>
            <person name="Riano-Pachon D.M."/>
            <person name="Di Stilio V.S."/>
        </authorList>
    </citation>
    <scope>NUCLEOTIDE SEQUENCE [LARGE SCALE GENOMIC DNA]</scope>
    <source>
        <strain evidence="2">cv. WT478/WT964</strain>
        <tissue evidence="1">Leaves</tissue>
    </source>
</reference>
<comment type="caution">
    <text evidence="1">The sequence shown here is derived from an EMBL/GenBank/DDBJ whole genome shotgun (WGS) entry which is preliminary data.</text>
</comment>